<protein>
    <submittedName>
        <fullName evidence="1">Uncharacterized protein</fullName>
    </submittedName>
</protein>
<evidence type="ECO:0000313" key="2">
    <source>
        <dbReference type="Proteomes" id="UP000251186"/>
    </source>
</evidence>
<organism evidence="1 2">
    <name type="scientific">Brevundimonas vesicularis</name>
    <name type="common">Pseudomonas vesicularis</name>
    <dbReference type="NCBI Taxonomy" id="41276"/>
    <lineage>
        <taxon>Bacteria</taxon>
        <taxon>Pseudomonadati</taxon>
        <taxon>Pseudomonadota</taxon>
        <taxon>Alphaproteobacteria</taxon>
        <taxon>Caulobacterales</taxon>
        <taxon>Caulobacteraceae</taxon>
        <taxon>Brevundimonas</taxon>
    </lineage>
</organism>
<proteinExistence type="predicted"/>
<dbReference type="EMBL" id="UAQP01000014">
    <property type="protein sequence ID" value="SPU55743.1"/>
    <property type="molecule type" value="Genomic_DNA"/>
</dbReference>
<gene>
    <name evidence="1" type="ORF">NCTC11166_03145</name>
</gene>
<dbReference type="Proteomes" id="UP000251186">
    <property type="component" value="Unassembled WGS sequence"/>
</dbReference>
<dbReference type="RefSeq" id="WP_112863602.1">
    <property type="nucleotide sequence ID" value="NZ_UAQP01000014.1"/>
</dbReference>
<sequence length="141" mass="14976">MRSLVKGPMIKGQMIKGQMIKGLAVAALVAPLVSACVIYDSDAGENVSVNLRRDDAPPAEAIREARFADGALVARVDSNGCTQASDFEVSVSDGAPAEITLRRTKQDLCKALVPDGVELRWTYADLGLEPGTPARILNPLK</sequence>
<evidence type="ECO:0000313" key="1">
    <source>
        <dbReference type="EMBL" id="SPU55743.1"/>
    </source>
</evidence>
<name>A0A2X1BE82_BREVE</name>
<reference evidence="1 2" key="1">
    <citation type="submission" date="2018-06" db="EMBL/GenBank/DDBJ databases">
        <authorList>
            <consortium name="Pathogen Informatics"/>
            <person name="Doyle S."/>
        </authorList>
    </citation>
    <scope>NUCLEOTIDE SEQUENCE [LARGE SCALE GENOMIC DNA]</scope>
    <source>
        <strain evidence="1 2">NCTC11166</strain>
    </source>
</reference>
<accession>A0A2X1BE82</accession>
<dbReference type="AlphaFoldDB" id="A0A2X1BE82"/>